<keyword evidence="7" id="KW-1185">Reference proteome</keyword>
<evidence type="ECO:0000256" key="5">
    <source>
        <dbReference type="SAM" id="SignalP"/>
    </source>
</evidence>
<evidence type="ECO:0000256" key="3">
    <source>
        <dbReference type="ARBA" id="ARBA00022729"/>
    </source>
</evidence>
<gene>
    <name evidence="6" type="ORF">AMELA_G00010020</name>
</gene>
<dbReference type="GO" id="GO:0005576">
    <property type="term" value="C:extracellular region"/>
    <property type="evidence" value="ECO:0007669"/>
    <property type="project" value="UniProtKB-SubCell"/>
</dbReference>
<evidence type="ECO:0000256" key="2">
    <source>
        <dbReference type="ARBA" id="ARBA00022525"/>
    </source>
</evidence>
<evidence type="ECO:0000256" key="1">
    <source>
        <dbReference type="ARBA" id="ARBA00004613"/>
    </source>
</evidence>
<dbReference type="Proteomes" id="UP000593565">
    <property type="component" value="Unassembled WGS sequence"/>
</dbReference>
<name>A0A7J6BH34_AMEME</name>
<protein>
    <recommendedName>
        <fullName evidence="8">Apolipoprotein M</fullName>
    </recommendedName>
</protein>
<dbReference type="AlphaFoldDB" id="A0A7J6BH34"/>
<sequence length="194" mass="22091">MALLLYSFALALLSVQASIVKTDLPCEEITKFLVLDGNYSSIMGKWITAEGVSEGMVGMIIQMMETHWMEILPNLKNDTVIVRQAFSIDKTCNFGYMELHLQNNTVYEPGSDRIIPFYLLPSCSNCLTGYYNHPNRDNPERVLLLFSRERTVSESTRYLYQKQVKCLGFPGPFTVYNEGSAELCPMDTDIQMQN</sequence>
<feature type="signal peptide" evidence="5">
    <location>
        <begin position="1"/>
        <end position="17"/>
    </location>
</feature>
<proteinExistence type="predicted"/>
<accession>A0A7J6BH34</accession>
<evidence type="ECO:0000313" key="7">
    <source>
        <dbReference type="Proteomes" id="UP000593565"/>
    </source>
</evidence>
<dbReference type="Gene3D" id="2.40.128.20">
    <property type="match status" value="1"/>
</dbReference>
<comment type="subcellular location">
    <subcellularLocation>
        <location evidence="1">Secreted</location>
    </subcellularLocation>
</comment>
<evidence type="ECO:0000256" key="4">
    <source>
        <dbReference type="ARBA" id="ARBA00023180"/>
    </source>
</evidence>
<organism evidence="6 7">
    <name type="scientific">Ameiurus melas</name>
    <name type="common">Black bullhead</name>
    <name type="synonym">Silurus melas</name>
    <dbReference type="NCBI Taxonomy" id="219545"/>
    <lineage>
        <taxon>Eukaryota</taxon>
        <taxon>Metazoa</taxon>
        <taxon>Chordata</taxon>
        <taxon>Craniata</taxon>
        <taxon>Vertebrata</taxon>
        <taxon>Euteleostomi</taxon>
        <taxon>Actinopterygii</taxon>
        <taxon>Neopterygii</taxon>
        <taxon>Teleostei</taxon>
        <taxon>Ostariophysi</taxon>
        <taxon>Siluriformes</taxon>
        <taxon>Ictaluridae</taxon>
        <taxon>Ameiurus</taxon>
    </lineage>
</organism>
<keyword evidence="2" id="KW-0964">Secreted</keyword>
<evidence type="ECO:0008006" key="8">
    <source>
        <dbReference type="Google" id="ProtNLM"/>
    </source>
</evidence>
<keyword evidence="4" id="KW-0325">Glycoprotein</keyword>
<keyword evidence="3 5" id="KW-0732">Signal</keyword>
<evidence type="ECO:0000313" key="6">
    <source>
        <dbReference type="EMBL" id="KAF4094182.1"/>
    </source>
</evidence>
<comment type="caution">
    <text evidence="6">The sequence shown here is derived from an EMBL/GenBank/DDBJ whole genome shotgun (WGS) entry which is preliminary data.</text>
</comment>
<dbReference type="SUPFAM" id="SSF50814">
    <property type="entry name" value="Lipocalins"/>
    <property type="match status" value="1"/>
</dbReference>
<dbReference type="InterPro" id="IPR012674">
    <property type="entry name" value="Calycin"/>
</dbReference>
<reference evidence="6 7" key="1">
    <citation type="submission" date="2020-02" db="EMBL/GenBank/DDBJ databases">
        <title>A chromosome-scale genome assembly of the black bullhead catfish (Ameiurus melas).</title>
        <authorList>
            <person name="Wen M."/>
            <person name="Zham M."/>
            <person name="Cabau C."/>
            <person name="Klopp C."/>
            <person name="Donnadieu C."/>
            <person name="Roques C."/>
            <person name="Bouchez O."/>
            <person name="Lampietro C."/>
            <person name="Jouanno E."/>
            <person name="Herpin A."/>
            <person name="Louis A."/>
            <person name="Berthelot C."/>
            <person name="Parey E."/>
            <person name="Roest-Crollius H."/>
            <person name="Braasch I."/>
            <person name="Postlethwait J."/>
            <person name="Robinson-Rechavi M."/>
            <person name="Echchiki A."/>
            <person name="Begum T."/>
            <person name="Montfort J."/>
            <person name="Schartl M."/>
            <person name="Bobe J."/>
            <person name="Guiguen Y."/>
        </authorList>
    </citation>
    <scope>NUCLEOTIDE SEQUENCE [LARGE SCALE GENOMIC DNA]</scope>
    <source>
        <strain evidence="6">M_S1</strain>
        <tissue evidence="6">Blood</tissue>
    </source>
</reference>
<feature type="chain" id="PRO_5029525517" description="Apolipoprotein M" evidence="5">
    <location>
        <begin position="18"/>
        <end position="194"/>
    </location>
</feature>
<dbReference type="EMBL" id="JAAGNN010000001">
    <property type="protein sequence ID" value="KAF4094182.1"/>
    <property type="molecule type" value="Genomic_DNA"/>
</dbReference>
<dbReference type="PANTHER" id="PTHR11967:SF2">
    <property type="entry name" value="ALPHA-1-ACID GLYCOPROTEIN 1"/>
    <property type="match status" value="1"/>
</dbReference>
<dbReference type="PANTHER" id="PTHR11967">
    <property type="entry name" value="ALPHA-1-ACID GLYCOPROTEIN"/>
    <property type="match status" value="1"/>
</dbReference>